<reference evidence="3 4" key="1">
    <citation type="submission" date="2019-05" db="EMBL/GenBank/DDBJ databases">
        <title>The compact genome of Giardia muris reveals important steps in the evolution of intestinal protozoan parasites.</title>
        <authorList>
            <person name="Xu F."/>
            <person name="Jimenez-Gonzalez A."/>
            <person name="Einarsson E."/>
            <person name="Astvaldsson A."/>
            <person name="Peirasmaki D."/>
            <person name="Eckmann L."/>
            <person name="Andersson J.O."/>
            <person name="Svard S.G."/>
            <person name="Jerlstrom-Hultqvist J."/>
        </authorList>
    </citation>
    <scope>NUCLEOTIDE SEQUENCE [LARGE SCALE GENOMIC DNA]</scope>
    <source>
        <strain evidence="3 4">Roberts-Thomson</strain>
    </source>
</reference>
<dbReference type="Proteomes" id="UP000315496">
    <property type="component" value="Chromosome 4"/>
</dbReference>
<dbReference type="Pfam" id="PF04046">
    <property type="entry name" value="PSP"/>
    <property type="match status" value="1"/>
</dbReference>
<proteinExistence type="predicted"/>
<dbReference type="AlphaFoldDB" id="A0A4Z1T426"/>
<sequence length="277" mass="31090">MGRRDHATRNKARKVRAQARAEGASNASNAMVPVSSVTPISFPFNPSELKKQPSEFAQQSLTSTITRRQEKEERRALLGAYKCVYGHRRIENIDADDLTGIDYRLNVALLTASAAVGIPVHWPRRQGVFLSEKLPKYIAVASQSVGYRIPAFVHGVYDSRARSRASSQPNRNRLKATRHENKALDILDRYGWIETPLLECGMLYYEGMPSLTCRTFLGVNVLSPTLRTALGIGPTDPPPWIHIQRSLPMPSWLQDISMTPMTQQRAPEVSLVSFLEY</sequence>
<dbReference type="VEuPathDB" id="GiardiaDB:GMRT_11051"/>
<accession>A0A4Z1T426</accession>
<gene>
    <name evidence="3" type="ORF">GMRT_11051</name>
</gene>
<name>A0A4Z1T426_GIAMU</name>
<dbReference type="InterPro" id="IPR006568">
    <property type="entry name" value="PSP_pro-rich"/>
</dbReference>
<evidence type="ECO:0000259" key="2">
    <source>
        <dbReference type="Pfam" id="PF04046"/>
    </source>
</evidence>
<keyword evidence="4" id="KW-1185">Reference proteome</keyword>
<dbReference type="EMBL" id="VDLU01000004">
    <property type="protein sequence ID" value="TNJ27161.1"/>
    <property type="molecule type" value="Genomic_DNA"/>
</dbReference>
<organism evidence="3 4">
    <name type="scientific">Giardia muris</name>
    <dbReference type="NCBI Taxonomy" id="5742"/>
    <lineage>
        <taxon>Eukaryota</taxon>
        <taxon>Metamonada</taxon>
        <taxon>Diplomonadida</taxon>
        <taxon>Hexamitidae</taxon>
        <taxon>Giardiinae</taxon>
        <taxon>Giardia</taxon>
    </lineage>
</organism>
<comment type="caution">
    <text evidence="3">The sequence shown here is derived from an EMBL/GenBank/DDBJ whole genome shotgun (WGS) entry which is preliminary data.</text>
</comment>
<evidence type="ECO:0000256" key="1">
    <source>
        <dbReference type="SAM" id="MobiDB-lite"/>
    </source>
</evidence>
<feature type="domain" description="PSP proline-rich" evidence="2">
    <location>
        <begin position="221"/>
        <end position="257"/>
    </location>
</feature>
<evidence type="ECO:0000313" key="3">
    <source>
        <dbReference type="EMBL" id="TNJ27161.1"/>
    </source>
</evidence>
<protein>
    <submittedName>
        <fullName evidence="3">PSP domain-containing protein</fullName>
    </submittedName>
</protein>
<evidence type="ECO:0000313" key="4">
    <source>
        <dbReference type="Proteomes" id="UP000315496"/>
    </source>
</evidence>
<feature type="region of interest" description="Disordered" evidence="1">
    <location>
        <begin position="1"/>
        <end position="27"/>
    </location>
</feature>